<protein>
    <recommendedName>
        <fullName evidence="3">GH16 domain-containing protein</fullName>
    </recommendedName>
</protein>
<dbReference type="EMBL" id="CADCTO010000184">
    <property type="protein sequence ID" value="CAA9240128.1"/>
    <property type="molecule type" value="Genomic_DNA"/>
</dbReference>
<name>A0A6J4I2K0_9BACT</name>
<reference evidence="2" key="1">
    <citation type="submission" date="2020-02" db="EMBL/GenBank/DDBJ databases">
        <authorList>
            <person name="Meier V. D."/>
        </authorList>
    </citation>
    <scope>NUCLEOTIDE SEQUENCE</scope>
    <source>
        <strain evidence="2">AVDCRST_MAG63</strain>
    </source>
</reference>
<feature type="compositionally biased region" description="Basic and acidic residues" evidence="1">
    <location>
        <begin position="1"/>
        <end position="11"/>
    </location>
</feature>
<accession>A0A6J4I2K0</accession>
<proteinExistence type="predicted"/>
<dbReference type="Gene3D" id="2.60.120.200">
    <property type="match status" value="1"/>
</dbReference>
<sequence>MPPPPNRRDLPDTQGLSAKYPRDAGIAGDPAVLFADDFESGDLREWDERRGTVSVTGEAPHGGRHCARIEMTRGRNTGGDAIKWFLPGADTVYVRFYVKFSPDYQYNHHFVTLLANQKHDRWSAFGKAGLKPDGTYYASGMEPWFAWGKNPPPGEVNLYTYYLDMAPDPKMDKFWGNAFFPPGPGKGAAAGPGRVLPPRARWQCWEFMIEANTAPDKADGRQAMWVDGKRVGLFTGIRWRRDPDLKVNALWLQHYGYDPGDPTRAYWKDRQAVWFDDVVVATRYIGPMTI</sequence>
<evidence type="ECO:0000313" key="2">
    <source>
        <dbReference type="EMBL" id="CAA9240128.1"/>
    </source>
</evidence>
<gene>
    <name evidence="2" type="ORF">AVDCRST_MAG63-1491</name>
</gene>
<organism evidence="2">
    <name type="scientific">uncultured Armatimonadetes bacterium</name>
    <dbReference type="NCBI Taxonomy" id="157466"/>
    <lineage>
        <taxon>Bacteria</taxon>
        <taxon>Bacillati</taxon>
        <taxon>Armatimonadota</taxon>
        <taxon>environmental samples</taxon>
    </lineage>
</organism>
<evidence type="ECO:0008006" key="3">
    <source>
        <dbReference type="Google" id="ProtNLM"/>
    </source>
</evidence>
<evidence type="ECO:0000256" key="1">
    <source>
        <dbReference type="SAM" id="MobiDB-lite"/>
    </source>
</evidence>
<feature type="region of interest" description="Disordered" evidence="1">
    <location>
        <begin position="1"/>
        <end position="24"/>
    </location>
</feature>
<dbReference type="AlphaFoldDB" id="A0A6J4I2K0"/>